<evidence type="ECO:0000313" key="2">
    <source>
        <dbReference type="EMBL" id="TCO21981.1"/>
    </source>
</evidence>
<dbReference type="Proteomes" id="UP000295818">
    <property type="component" value="Unassembled WGS sequence"/>
</dbReference>
<dbReference type="Gene3D" id="1.10.10.10">
    <property type="entry name" value="Winged helix-like DNA-binding domain superfamily/Winged helix DNA-binding domain"/>
    <property type="match status" value="1"/>
</dbReference>
<protein>
    <submittedName>
        <fullName evidence="2">NBD/HSP70 family sugar kinase</fullName>
    </submittedName>
</protein>
<sequence>MHAGECDKGHARILWQVVATSTSARSGTGGELSAGELAVTRQLLIHGPATRGDLGDRLNLSYASMSRLARSLIGGGIASEDLEPPSAVGRPRQILTAVPGARHVVGCKLTSDTAYAVVCDMFGEVSATARAALPAAVDGVVPVEATAKIVAQLATRLGRKVPSLDGIGVTVGGVVVDRTVVQEGTFLGWSDVDLGTPLRERTGLPVIVANDVAALAREQLWFGAGRTHSTFGIITVGAGLGFGVVREGVAVEQLIDNGHLLAHAPIDTRGPRCSLGHPGCVAAYLNREDVEAQASAAAGHPVTFDDLVRARASGDPAATERLNGAARALGHLIVTFAGALQTTCIVLAGEDLAAFTDSAPLNEVIDDRLRPGPAESQRCTLDIVTTPLTFTDWARGAAVTGIQNALGAH</sequence>
<dbReference type="InterPro" id="IPR043129">
    <property type="entry name" value="ATPase_NBD"/>
</dbReference>
<keyword evidence="2" id="KW-0418">Kinase</keyword>
<evidence type="ECO:0000313" key="3">
    <source>
        <dbReference type="Proteomes" id="UP000295818"/>
    </source>
</evidence>
<organism evidence="2 3">
    <name type="scientific">Kribbella orskensis</name>
    <dbReference type="NCBI Taxonomy" id="2512216"/>
    <lineage>
        <taxon>Bacteria</taxon>
        <taxon>Bacillati</taxon>
        <taxon>Actinomycetota</taxon>
        <taxon>Actinomycetes</taxon>
        <taxon>Propionibacteriales</taxon>
        <taxon>Kribbellaceae</taxon>
        <taxon>Kribbella</taxon>
    </lineage>
</organism>
<dbReference type="GO" id="GO:0016301">
    <property type="term" value="F:kinase activity"/>
    <property type="evidence" value="ECO:0007669"/>
    <property type="project" value="UniProtKB-KW"/>
</dbReference>
<dbReference type="InterPro" id="IPR036388">
    <property type="entry name" value="WH-like_DNA-bd_sf"/>
</dbReference>
<dbReference type="SUPFAM" id="SSF46785">
    <property type="entry name" value="Winged helix' DNA-binding domain"/>
    <property type="match status" value="1"/>
</dbReference>
<proteinExistence type="inferred from homology"/>
<dbReference type="EMBL" id="SLWM01000007">
    <property type="protein sequence ID" value="TCO21981.1"/>
    <property type="molecule type" value="Genomic_DNA"/>
</dbReference>
<dbReference type="Gene3D" id="3.30.420.40">
    <property type="match status" value="2"/>
</dbReference>
<dbReference type="SUPFAM" id="SSF53067">
    <property type="entry name" value="Actin-like ATPase domain"/>
    <property type="match status" value="1"/>
</dbReference>
<gene>
    <name evidence="2" type="ORF">EV644_107306</name>
</gene>
<keyword evidence="3" id="KW-1185">Reference proteome</keyword>
<evidence type="ECO:0000256" key="1">
    <source>
        <dbReference type="ARBA" id="ARBA00006479"/>
    </source>
</evidence>
<name>A0ABY2BK02_9ACTN</name>
<dbReference type="PANTHER" id="PTHR18964:SF149">
    <property type="entry name" value="BIFUNCTIONAL UDP-N-ACETYLGLUCOSAMINE 2-EPIMERASE_N-ACETYLMANNOSAMINE KINASE"/>
    <property type="match status" value="1"/>
</dbReference>
<dbReference type="PANTHER" id="PTHR18964">
    <property type="entry name" value="ROK (REPRESSOR, ORF, KINASE) FAMILY"/>
    <property type="match status" value="1"/>
</dbReference>
<reference evidence="2 3" key="1">
    <citation type="journal article" date="2015" name="Stand. Genomic Sci.">
        <title>Genomic Encyclopedia of Bacterial and Archaeal Type Strains, Phase III: the genomes of soil and plant-associated and newly described type strains.</title>
        <authorList>
            <person name="Whitman W.B."/>
            <person name="Woyke T."/>
            <person name="Klenk H.P."/>
            <person name="Zhou Y."/>
            <person name="Lilburn T.G."/>
            <person name="Beck B.J."/>
            <person name="De Vos P."/>
            <person name="Vandamme P."/>
            <person name="Eisen J.A."/>
            <person name="Garrity G."/>
            <person name="Hugenholtz P."/>
            <person name="Kyrpides N.C."/>
        </authorList>
    </citation>
    <scope>NUCLEOTIDE SEQUENCE [LARGE SCALE GENOMIC DNA]</scope>
    <source>
        <strain evidence="2 3">VKM Ac-2538</strain>
    </source>
</reference>
<dbReference type="Pfam" id="PF00480">
    <property type="entry name" value="ROK"/>
    <property type="match status" value="1"/>
</dbReference>
<dbReference type="InterPro" id="IPR036390">
    <property type="entry name" value="WH_DNA-bd_sf"/>
</dbReference>
<comment type="similarity">
    <text evidence="1">Belongs to the ROK (NagC/XylR) family.</text>
</comment>
<accession>A0ABY2BK02</accession>
<dbReference type="InterPro" id="IPR000600">
    <property type="entry name" value="ROK"/>
</dbReference>
<comment type="caution">
    <text evidence="2">The sequence shown here is derived from an EMBL/GenBank/DDBJ whole genome shotgun (WGS) entry which is preliminary data.</text>
</comment>
<keyword evidence="2" id="KW-0808">Transferase</keyword>